<evidence type="ECO:0000256" key="1">
    <source>
        <dbReference type="SAM" id="MobiDB-lite"/>
    </source>
</evidence>
<evidence type="ECO:0000313" key="3">
    <source>
        <dbReference type="EMBL" id="MEV0971544.1"/>
    </source>
</evidence>
<dbReference type="RefSeq" id="WP_358135932.1">
    <property type="nucleotide sequence ID" value="NZ_JBFALK010000013.1"/>
</dbReference>
<organism evidence="3 4">
    <name type="scientific">Microtetraspora glauca</name>
    <dbReference type="NCBI Taxonomy" id="1996"/>
    <lineage>
        <taxon>Bacteria</taxon>
        <taxon>Bacillati</taxon>
        <taxon>Actinomycetota</taxon>
        <taxon>Actinomycetes</taxon>
        <taxon>Streptosporangiales</taxon>
        <taxon>Streptosporangiaceae</taxon>
        <taxon>Microtetraspora</taxon>
    </lineage>
</organism>
<evidence type="ECO:0000313" key="4">
    <source>
        <dbReference type="Proteomes" id="UP001551675"/>
    </source>
</evidence>
<evidence type="ECO:0000256" key="2">
    <source>
        <dbReference type="SAM" id="Phobius"/>
    </source>
</evidence>
<reference evidence="3 4" key="1">
    <citation type="submission" date="2024-06" db="EMBL/GenBank/DDBJ databases">
        <title>The Natural Products Discovery Center: Release of the First 8490 Sequenced Strains for Exploring Actinobacteria Biosynthetic Diversity.</title>
        <authorList>
            <person name="Kalkreuter E."/>
            <person name="Kautsar S.A."/>
            <person name="Yang D."/>
            <person name="Bader C.D."/>
            <person name="Teijaro C.N."/>
            <person name="Fluegel L."/>
            <person name="Davis C.M."/>
            <person name="Simpson J.R."/>
            <person name="Lauterbach L."/>
            <person name="Steele A.D."/>
            <person name="Gui C."/>
            <person name="Meng S."/>
            <person name="Li G."/>
            <person name="Viehrig K."/>
            <person name="Ye F."/>
            <person name="Su P."/>
            <person name="Kiefer A.F."/>
            <person name="Nichols A."/>
            <person name="Cepeda A.J."/>
            <person name="Yan W."/>
            <person name="Fan B."/>
            <person name="Jiang Y."/>
            <person name="Adhikari A."/>
            <person name="Zheng C.-J."/>
            <person name="Schuster L."/>
            <person name="Cowan T.M."/>
            <person name="Smanski M.J."/>
            <person name="Chevrette M.G."/>
            <person name="De Carvalho L.P.S."/>
            <person name="Shen B."/>
        </authorList>
    </citation>
    <scope>NUCLEOTIDE SEQUENCE [LARGE SCALE GENOMIC DNA]</scope>
    <source>
        <strain evidence="3 4">NPDC050100</strain>
    </source>
</reference>
<dbReference type="Proteomes" id="UP001551675">
    <property type="component" value="Unassembled WGS sequence"/>
</dbReference>
<proteinExistence type="predicted"/>
<protein>
    <submittedName>
        <fullName evidence="3">Uncharacterized protein</fullName>
    </submittedName>
</protein>
<keyword evidence="4" id="KW-1185">Reference proteome</keyword>
<name>A0ABV3GIU2_MICGL</name>
<feature type="transmembrane region" description="Helical" evidence="2">
    <location>
        <begin position="47"/>
        <end position="70"/>
    </location>
</feature>
<feature type="region of interest" description="Disordered" evidence="1">
    <location>
        <begin position="108"/>
        <end position="149"/>
    </location>
</feature>
<accession>A0ABV3GIU2</accession>
<dbReference type="EMBL" id="JBFALK010000013">
    <property type="protein sequence ID" value="MEV0971544.1"/>
    <property type="molecule type" value="Genomic_DNA"/>
</dbReference>
<sequence length="149" mass="15846">MNEVASWPVNAITATVPRAMALTAPKSMMHFFTVVNASGVRASPMCAVAIVMSPAFAMIFLLRVVVVAVLGSAWPSQYGLGRTGGWGQTHSWAGGRLRYSSVQLAYGTPNQRPAPRHDVHTATGLTSTKPALKKPPAKKSANPHPRRTG</sequence>
<keyword evidence="2" id="KW-1133">Transmembrane helix</keyword>
<gene>
    <name evidence="3" type="ORF">AB0I59_23255</name>
</gene>
<keyword evidence="2" id="KW-0812">Transmembrane</keyword>
<keyword evidence="2" id="KW-0472">Membrane</keyword>
<comment type="caution">
    <text evidence="3">The sequence shown here is derived from an EMBL/GenBank/DDBJ whole genome shotgun (WGS) entry which is preliminary data.</text>
</comment>